<sequence length="53" mass="5537">MLTLPGAAQQQAQEDVESPPKAPGLPHPRGKAPGRPAAVRPVTVKAILELKSM</sequence>
<dbReference type="Proteomes" id="UP001623349">
    <property type="component" value="Unassembled WGS sequence"/>
</dbReference>
<evidence type="ECO:0000313" key="2">
    <source>
        <dbReference type="EMBL" id="GAB1287794.1"/>
    </source>
</evidence>
<keyword evidence="3" id="KW-1185">Reference proteome</keyword>
<name>A0ABQ0EL35_APOSI</name>
<gene>
    <name evidence="2" type="ORF">APTSU1_000302400</name>
</gene>
<dbReference type="EMBL" id="BAAFST010000003">
    <property type="protein sequence ID" value="GAB1287794.1"/>
    <property type="molecule type" value="Genomic_DNA"/>
</dbReference>
<feature type="region of interest" description="Disordered" evidence="1">
    <location>
        <begin position="1"/>
        <end position="40"/>
    </location>
</feature>
<reference evidence="2 3" key="1">
    <citation type="submission" date="2024-08" db="EMBL/GenBank/DDBJ databases">
        <title>The draft genome of Apodemus speciosus.</title>
        <authorList>
            <person name="Nabeshima K."/>
            <person name="Suzuki S."/>
            <person name="Onuma M."/>
        </authorList>
    </citation>
    <scope>NUCLEOTIDE SEQUENCE [LARGE SCALE GENOMIC DNA]</scope>
    <source>
        <strain evidence="2">IB14-021</strain>
    </source>
</reference>
<organism evidence="2 3">
    <name type="scientific">Apodemus speciosus</name>
    <name type="common">Large Japanese field mouse</name>
    <dbReference type="NCBI Taxonomy" id="105296"/>
    <lineage>
        <taxon>Eukaryota</taxon>
        <taxon>Metazoa</taxon>
        <taxon>Chordata</taxon>
        <taxon>Craniata</taxon>
        <taxon>Vertebrata</taxon>
        <taxon>Euteleostomi</taxon>
        <taxon>Mammalia</taxon>
        <taxon>Eutheria</taxon>
        <taxon>Euarchontoglires</taxon>
        <taxon>Glires</taxon>
        <taxon>Rodentia</taxon>
        <taxon>Myomorpha</taxon>
        <taxon>Muroidea</taxon>
        <taxon>Muridae</taxon>
        <taxon>Murinae</taxon>
        <taxon>Apodemus</taxon>
    </lineage>
</organism>
<proteinExistence type="predicted"/>
<comment type="caution">
    <text evidence="2">The sequence shown here is derived from an EMBL/GenBank/DDBJ whole genome shotgun (WGS) entry which is preliminary data.</text>
</comment>
<evidence type="ECO:0000313" key="3">
    <source>
        <dbReference type="Proteomes" id="UP001623349"/>
    </source>
</evidence>
<protein>
    <submittedName>
        <fullName evidence="2">Uncharacterized protein</fullName>
    </submittedName>
</protein>
<evidence type="ECO:0000256" key="1">
    <source>
        <dbReference type="SAM" id="MobiDB-lite"/>
    </source>
</evidence>
<accession>A0ABQ0EL35</accession>